<dbReference type="InterPro" id="IPR052664">
    <property type="entry name" value="BTB-MATH_domain_protein"/>
</dbReference>
<reference evidence="2" key="1">
    <citation type="submission" date="2017-10" db="EMBL/GenBank/DDBJ databases">
        <title>Rapid genome shrinkage in a self-fertile nematode reveals novel sperm competition proteins.</title>
        <authorList>
            <person name="Yin D."/>
            <person name="Schwarz E.M."/>
            <person name="Thomas C.G."/>
            <person name="Felde R.L."/>
            <person name="Korf I.F."/>
            <person name="Cutter A.D."/>
            <person name="Schartner C.M."/>
            <person name="Ralston E.J."/>
            <person name="Meyer B.J."/>
            <person name="Haag E.S."/>
        </authorList>
    </citation>
    <scope>NUCLEOTIDE SEQUENCE [LARGE SCALE GENOMIC DNA]</scope>
    <source>
        <strain evidence="2">JU1422</strain>
    </source>
</reference>
<evidence type="ECO:0000313" key="2">
    <source>
        <dbReference type="Proteomes" id="UP000230233"/>
    </source>
</evidence>
<sequence>MYDTPIVAKKCEIFLLKESKKEFNKKLKLSSKYRLEELKDQCLSKINKIENVREHLPGDLSDLDPSVALTILQKCVSATI</sequence>
<protein>
    <submittedName>
        <fullName evidence="1">Uncharacterized protein</fullName>
    </submittedName>
</protein>
<evidence type="ECO:0000313" key="1">
    <source>
        <dbReference type="EMBL" id="PIC52902.1"/>
    </source>
</evidence>
<keyword evidence="2" id="KW-1185">Reference proteome</keyword>
<proteinExistence type="predicted"/>
<dbReference type="AlphaFoldDB" id="A0A2G5VMB5"/>
<dbReference type="PANTHER" id="PTHR22743">
    <property type="entry name" value="MEPRIN/TRAF-LIKE MATH FAMILY-C.ELEGANS"/>
    <property type="match status" value="1"/>
</dbReference>
<dbReference type="PANTHER" id="PTHR22743:SF165">
    <property type="entry name" value="BTB AND MATH DOMAIN CONTAINING-RELATED"/>
    <property type="match status" value="1"/>
</dbReference>
<accession>A0A2G5VMB5</accession>
<dbReference type="STRING" id="1611254.A0A2G5VMB5"/>
<gene>
    <name evidence="1" type="primary">Cnig_chr_I.g2822</name>
    <name evidence="1" type="ORF">B9Z55_002822</name>
</gene>
<dbReference type="EMBL" id="PDUG01000001">
    <property type="protein sequence ID" value="PIC52902.1"/>
    <property type="molecule type" value="Genomic_DNA"/>
</dbReference>
<name>A0A2G5VMB5_9PELO</name>
<organism evidence="1 2">
    <name type="scientific">Caenorhabditis nigoni</name>
    <dbReference type="NCBI Taxonomy" id="1611254"/>
    <lineage>
        <taxon>Eukaryota</taxon>
        <taxon>Metazoa</taxon>
        <taxon>Ecdysozoa</taxon>
        <taxon>Nematoda</taxon>
        <taxon>Chromadorea</taxon>
        <taxon>Rhabditida</taxon>
        <taxon>Rhabditina</taxon>
        <taxon>Rhabditomorpha</taxon>
        <taxon>Rhabditoidea</taxon>
        <taxon>Rhabditidae</taxon>
        <taxon>Peloderinae</taxon>
        <taxon>Caenorhabditis</taxon>
    </lineage>
</organism>
<comment type="caution">
    <text evidence="1">The sequence shown here is derived from an EMBL/GenBank/DDBJ whole genome shotgun (WGS) entry which is preliminary data.</text>
</comment>
<dbReference type="Proteomes" id="UP000230233">
    <property type="component" value="Chromosome I"/>
</dbReference>